<dbReference type="GO" id="GO:1903785">
    <property type="term" value="P:L-valine transmembrane transport"/>
    <property type="evidence" value="ECO:0007669"/>
    <property type="project" value="TreeGrafter"/>
</dbReference>
<feature type="transmembrane region" description="Helical" evidence="8">
    <location>
        <begin position="134"/>
        <end position="160"/>
    </location>
</feature>
<comment type="caution">
    <text evidence="9">The sequence shown here is derived from an EMBL/GenBank/DDBJ whole genome shotgun (WGS) entry which is preliminary data.</text>
</comment>
<feature type="transmembrane region" description="Helical" evidence="8">
    <location>
        <begin position="166"/>
        <end position="185"/>
    </location>
</feature>
<dbReference type="EMBL" id="AUVB01000010">
    <property type="protein sequence ID" value="KGE05182.1"/>
    <property type="molecule type" value="Genomic_DNA"/>
</dbReference>
<evidence type="ECO:0000256" key="5">
    <source>
        <dbReference type="ARBA" id="ARBA00022692"/>
    </source>
</evidence>
<evidence type="ECO:0000256" key="3">
    <source>
        <dbReference type="ARBA" id="ARBA00022448"/>
    </source>
</evidence>
<comment type="similarity">
    <text evidence="2">Belongs to the AzlC family.</text>
</comment>
<feature type="transmembrane region" description="Helical" evidence="8">
    <location>
        <begin position="49"/>
        <end position="69"/>
    </location>
</feature>
<accession>A0A095VUQ9</accession>
<sequence>MDPQHAPSLTFADCRAGFWRMMPISSFVFIFGLALGLAARETGLAEPEIIVMSAVVFAGTAQFAALDLWGAQVPLVPLLATTLAINGRMLLMGATLYPWLRLLPPGRRYAAVVMLSDANWAMNLNDLQQGRNNLGILVGGGFALWTTWQAGTIVGLLLGAGIPEPATFGLDMVMGCFMLTMVLVGKRNLRRAVTWVAAGLTAYGAWRWLPPNTHVILGALAGGLVGALWLEHTPS</sequence>
<keyword evidence="10" id="KW-1185">Reference proteome</keyword>
<dbReference type="InterPro" id="IPR011606">
    <property type="entry name" value="Brnchd-chn_aa_trnsp_permease"/>
</dbReference>
<feature type="transmembrane region" description="Helical" evidence="8">
    <location>
        <begin position="192"/>
        <end position="209"/>
    </location>
</feature>
<name>A0A095VUQ9_9GAMM</name>
<gene>
    <name evidence="9" type="ORF">HRUBRA_00226</name>
</gene>
<keyword evidence="5 8" id="KW-0812">Transmembrane</keyword>
<dbReference type="AlphaFoldDB" id="A0A095VUQ9"/>
<evidence type="ECO:0000256" key="8">
    <source>
        <dbReference type="SAM" id="Phobius"/>
    </source>
</evidence>
<dbReference type="GO" id="GO:0005886">
    <property type="term" value="C:plasma membrane"/>
    <property type="evidence" value="ECO:0007669"/>
    <property type="project" value="UniProtKB-SubCell"/>
</dbReference>
<reference evidence="9 10" key="1">
    <citation type="journal article" date="2014" name="Genome Announc.">
        <title>Genome Sequence of Gammaproteobacterial Pseudohaliea rubra Type Strain DSM 19751, Isolated from Coastal Seawater of the Mediterranean Sea.</title>
        <authorList>
            <person name="Spring S."/>
            <person name="Fiebig A."/>
            <person name="Riedel T."/>
            <person name="Goker M."/>
            <person name="Klenk H.P."/>
        </authorList>
    </citation>
    <scope>NUCLEOTIDE SEQUENCE [LARGE SCALE GENOMIC DNA]</scope>
    <source>
        <strain evidence="9 10">DSM 19751</strain>
    </source>
</reference>
<comment type="subcellular location">
    <subcellularLocation>
        <location evidence="1">Cell membrane</location>
        <topology evidence="1">Multi-pass membrane protein</topology>
    </subcellularLocation>
</comment>
<evidence type="ECO:0000256" key="1">
    <source>
        <dbReference type="ARBA" id="ARBA00004651"/>
    </source>
</evidence>
<protein>
    <submittedName>
        <fullName evidence="9">Putative branched-chain amino acid transport protein AzlC</fullName>
    </submittedName>
</protein>
<evidence type="ECO:0000256" key="6">
    <source>
        <dbReference type="ARBA" id="ARBA00022989"/>
    </source>
</evidence>
<dbReference type="Pfam" id="PF03591">
    <property type="entry name" value="AzlC"/>
    <property type="match status" value="1"/>
</dbReference>
<dbReference type="HOGENOM" id="CLU_065777_2_1_6"/>
<dbReference type="Proteomes" id="UP000029640">
    <property type="component" value="Unassembled WGS sequence"/>
</dbReference>
<dbReference type="PANTHER" id="PTHR34979">
    <property type="entry name" value="INNER MEMBRANE PROTEIN YGAZ"/>
    <property type="match status" value="1"/>
</dbReference>
<keyword evidence="6 8" id="KW-1133">Transmembrane helix</keyword>
<feature type="transmembrane region" description="Helical" evidence="8">
    <location>
        <begin position="17"/>
        <end position="37"/>
    </location>
</feature>
<evidence type="ECO:0000256" key="7">
    <source>
        <dbReference type="ARBA" id="ARBA00023136"/>
    </source>
</evidence>
<dbReference type="RefSeq" id="WP_035514741.1">
    <property type="nucleotide sequence ID" value="NZ_KN234750.1"/>
</dbReference>
<evidence type="ECO:0000313" key="10">
    <source>
        <dbReference type="Proteomes" id="UP000029640"/>
    </source>
</evidence>
<evidence type="ECO:0000256" key="2">
    <source>
        <dbReference type="ARBA" id="ARBA00010735"/>
    </source>
</evidence>
<keyword evidence="4" id="KW-1003">Cell membrane</keyword>
<keyword evidence="3" id="KW-0813">Transport</keyword>
<keyword evidence="7 8" id="KW-0472">Membrane</keyword>
<evidence type="ECO:0000313" key="9">
    <source>
        <dbReference type="EMBL" id="KGE05182.1"/>
    </source>
</evidence>
<dbReference type="OrthoDB" id="9803444at2"/>
<evidence type="ECO:0000256" key="4">
    <source>
        <dbReference type="ARBA" id="ARBA00022475"/>
    </source>
</evidence>
<feature type="transmembrane region" description="Helical" evidence="8">
    <location>
        <begin position="215"/>
        <end position="231"/>
    </location>
</feature>
<proteinExistence type="inferred from homology"/>
<organism evidence="9 10">
    <name type="scientific">Pseudohaliea rubra DSM 19751</name>
    <dbReference type="NCBI Taxonomy" id="1265313"/>
    <lineage>
        <taxon>Bacteria</taxon>
        <taxon>Pseudomonadati</taxon>
        <taxon>Pseudomonadota</taxon>
        <taxon>Gammaproteobacteria</taxon>
        <taxon>Cellvibrionales</taxon>
        <taxon>Halieaceae</taxon>
        <taxon>Pseudohaliea</taxon>
    </lineage>
</organism>
<dbReference type="PANTHER" id="PTHR34979:SF1">
    <property type="entry name" value="INNER MEMBRANE PROTEIN YGAZ"/>
    <property type="match status" value="1"/>
</dbReference>
<dbReference type="eggNOG" id="COG1296">
    <property type="taxonomic scope" value="Bacteria"/>
</dbReference>
<feature type="transmembrane region" description="Helical" evidence="8">
    <location>
        <begin position="75"/>
        <end position="100"/>
    </location>
</feature>